<name>A0A0G0U0S2_9BACT</name>
<evidence type="ECO:0000313" key="2">
    <source>
        <dbReference type="Proteomes" id="UP000034601"/>
    </source>
</evidence>
<organism evidence="1 2">
    <name type="scientific">Candidatus Daviesbacteria bacterium GW2011_GWA2_40_9</name>
    <dbReference type="NCBI Taxonomy" id="1618424"/>
    <lineage>
        <taxon>Bacteria</taxon>
        <taxon>Candidatus Daviesiibacteriota</taxon>
    </lineage>
</organism>
<accession>A0A0G0U0S2</accession>
<protein>
    <submittedName>
        <fullName evidence="1">Uncharacterized protein</fullName>
    </submittedName>
</protein>
<dbReference type="EMBL" id="LCAB01000010">
    <property type="protein sequence ID" value="KKR82663.1"/>
    <property type="molecule type" value="Genomic_DNA"/>
</dbReference>
<sequence>MIRKNLKLFFLLIFLTFLVPTQILARVTPNDLYQAKRAAFESNLSKIPDPFKREQVIKADQLLNEINQQVSLRFDKDINRLSAILEEEKERQGRTDTIVAYGQGNTTLDSAAYYLNYAAEAIAYQKIQDYTPQIGQGSLDRALKLSLNNLNGNLKTVKGKILRAKLEVKKAVDYYEN</sequence>
<gene>
    <name evidence="1" type="ORF">UU29_C0010G0009</name>
</gene>
<reference evidence="1 2" key="1">
    <citation type="journal article" date="2015" name="Nature">
        <title>rRNA introns, odd ribosomes, and small enigmatic genomes across a large radiation of phyla.</title>
        <authorList>
            <person name="Brown C.T."/>
            <person name="Hug L.A."/>
            <person name="Thomas B.C."/>
            <person name="Sharon I."/>
            <person name="Castelle C.J."/>
            <person name="Singh A."/>
            <person name="Wilkins M.J."/>
            <person name="Williams K.H."/>
            <person name="Banfield J.F."/>
        </authorList>
    </citation>
    <scope>NUCLEOTIDE SEQUENCE [LARGE SCALE GENOMIC DNA]</scope>
</reference>
<proteinExistence type="predicted"/>
<dbReference type="Proteomes" id="UP000034601">
    <property type="component" value="Unassembled WGS sequence"/>
</dbReference>
<comment type="caution">
    <text evidence="1">The sequence shown here is derived from an EMBL/GenBank/DDBJ whole genome shotgun (WGS) entry which is preliminary data.</text>
</comment>
<dbReference type="AlphaFoldDB" id="A0A0G0U0S2"/>
<evidence type="ECO:0000313" key="1">
    <source>
        <dbReference type="EMBL" id="KKR82663.1"/>
    </source>
</evidence>